<accession>A0A645IDN7</accession>
<evidence type="ECO:0000313" key="1">
    <source>
        <dbReference type="EMBL" id="MPN45533.1"/>
    </source>
</evidence>
<protein>
    <submittedName>
        <fullName evidence="1">Uncharacterized protein</fullName>
    </submittedName>
</protein>
<organism evidence="1">
    <name type="scientific">bioreactor metagenome</name>
    <dbReference type="NCBI Taxonomy" id="1076179"/>
    <lineage>
        <taxon>unclassified sequences</taxon>
        <taxon>metagenomes</taxon>
        <taxon>ecological metagenomes</taxon>
    </lineage>
</organism>
<name>A0A645IDN7_9ZZZZ</name>
<proteinExistence type="predicted"/>
<reference evidence="1" key="1">
    <citation type="submission" date="2019-08" db="EMBL/GenBank/DDBJ databases">
        <authorList>
            <person name="Kucharzyk K."/>
            <person name="Murdoch R.W."/>
            <person name="Higgins S."/>
            <person name="Loffler F."/>
        </authorList>
    </citation>
    <scope>NUCLEOTIDE SEQUENCE</scope>
</reference>
<sequence length="104" mass="11835">MDYFRNLFGSELPDRITERLLFASNPKGCHHHFAQRFSTLLHDNVDGPPSSNGYLLRYIAYIGKDKCYIGEYVYSVIPIHIGDSALRGSLHNDTDPNKRHPVSS</sequence>
<dbReference type="AlphaFoldDB" id="A0A645IDN7"/>
<gene>
    <name evidence="1" type="ORF">SDC9_193100</name>
</gene>
<comment type="caution">
    <text evidence="1">The sequence shown here is derived from an EMBL/GenBank/DDBJ whole genome shotgun (WGS) entry which is preliminary data.</text>
</comment>
<dbReference type="EMBL" id="VSSQ01105517">
    <property type="protein sequence ID" value="MPN45533.1"/>
    <property type="molecule type" value="Genomic_DNA"/>
</dbReference>